<protein>
    <submittedName>
        <fullName evidence="1">Uncharacterized protein</fullName>
    </submittedName>
</protein>
<sequence length="63" mass="7027">MRTYVGFEEPREGELVWDEEVAYAMEGPRGMRRAKAAIREALDDGAVMGTVVLVDGKVDEVRV</sequence>
<keyword evidence="1" id="KW-0614">Plasmid</keyword>
<evidence type="ECO:0000313" key="2">
    <source>
        <dbReference type="Proteomes" id="UP000509750"/>
    </source>
</evidence>
<gene>
    <name evidence="1" type="ORF">HUG10_21180</name>
</gene>
<proteinExistence type="predicted"/>
<dbReference type="EMBL" id="CP058532">
    <property type="protein sequence ID" value="QLG30102.1"/>
    <property type="molecule type" value="Genomic_DNA"/>
</dbReference>
<organism evidence="1 2">
    <name type="scientific">Halorarum halophilum</name>
    <dbReference type="NCBI Taxonomy" id="2743090"/>
    <lineage>
        <taxon>Archaea</taxon>
        <taxon>Methanobacteriati</taxon>
        <taxon>Methanobacteriota</taxon>
        <taxon>Stenosarchaea group</taxon>
        <taxon>Halobacteria</taxon>
        <taxon>Halobacteriales</taxon>
        <taxon>Haloferacaceae</taxon>
        <taxon>Halorarum</taxon>
    </lineage>
</organism>
<dbReference type="Proteomes" id="UP000509750">
    <property type="component" value="Plasmid unnamed3"/>
</dbReference>
<dbReference type="KEGG" id="halg:HUG10_21180"/>
<reference evidence="1 2" key="1">
    <citation type="submission" date="2020-07" db="EMBL/GenBank/DDBJ databases">
        <title>Gai3-2, isolated from salt lake.</title>
        <authorList>
            <person name="Cui H."/>
            <person name="Shi X."/>
        </authorList>
    </citation>
    <scope>NUCLEOTIDE SEQUENCE [LARGE SCALE GENOMIC DNA]</scope>
    <source>
        <strain evidence="1 2">Gai3-2</strain>
        <plasmid evidence="1 2">unnamed3</plasmid>
    </source>
</reference>
<geneLocation type="plasmid" evidence="1 2">
    <name>unnamed3</name>
</geneLocation>
<accession>A0A7D5KQ75</accession>
<evidence type="ECO:0000313" key="1">
    <source>
        <dbReference type="EMBL" id="QLG30102.1"/>
    </source>
</evidence>
<keyword evidence="2" id="KW-1185">Reference proteome</keyword>
<name>A0A7D5KQ75_9EURY</name>
<dbReference type="AlphaFoldDB" id="A0A7D5KQ75"/>
<dbReference type="GeneID" id="56031403"/>
<dbReference type="RefSeq" id="WP_179171676.1">
    <property type="nucleotide sequence ID" value="NZ_CP058532.1"/>
</dbReference>